<dbReference type="Pfam" id="PF00857">
    <property type="entry name" value="Isochorismatase"/>
    <property type="match status" value="1"/>
</dbReference>
<dbReference type="GO" id="GO:0008936">
    <property type="term" value="F:nicotinamidase activity"/>
    <property type="evidence" value="ECO:0007669"/>
    <property type="project" value="UniProtKB-EC"/>
</dbReference>
<dbReference type="PANTHER" id="PTHR11080">
    <property type="entry name" value="PYRAZINAMIDASE/NICOTINAMIDASE"/>
    <property type="match status" value="1"/>
</dbReference>
<reference evidence="9 10" key="1">
    <citation type="submission" date="2020-08" db="EMBL/GenBank/DDBJ databases">
        <title>Genomic Encyclopedia of Type Strains, Phase IV (KMG-IV): sequencing the most valuable type-strain genomes for metagenomic binning, comparative biology and taxonomic classification.</title>
        <authorList>
            <person name="Goeker M."/>
        </authorList>
    </citation>
    <scope>NUCLEOTIDE SEQUENCE [LARGE SCALE GENOMIC DNA]</scope>
    <source>
        <strain evidence="9 10">DSM 10508</strain>
    </source>
</reference>
<gene>
    <name evidence="9" type="ORF">HNP63_001102</name>
</gene>
<dbReference type="GO" id="GO:0019363">
    <property type="term" value="P:pyridine nucleotide biosynthetic process"/>
    <property type="evidence" value="ECO:0007669"/>
    <property type="project" value="UniProtKB-KW"/>
</dbReference>
<organism evidence="9 10">
    <name type="scientific">Borreliella afzelii</name>
    <name type="common">Borrelia afzelii</name>
    <dbReference type="NCBI Taxonomy" id="29518"/>
    <lineage>
        <taxon>Bacteria</taxon>
        <taxon>Pseudomonadati</taxon>
        <taxon>Spirochaetota</taxon>
        <taxon>Spirochaetia</taxon>
        <taxon>Spirochaetales</taxon>
        <taxon>Borreliaceae</taxon>
        <taxon>Borreliella</taxon>
    </lineage>
</organism>
<dbReference type="InterPro" id="IPR052347">
    <property type="entry name" value="Isochorismatase_Nicotinamidase"/>
</dbReference>
<keyword evidence="3" id="KW-0479">Metal-binding</keyword>
<dbReference type="EC" id="3.5.1.19" evidence="6"/>
<proteinExistence type="inferred from homology"/>
<accession>A0AB34Z3J4</accession>
<dbReference type="AlphaFoldDB" id="A0AB34Z3J4"/>
<dbReference type="SUPFAM" id="SSF52499">
    <property type="entry name" value="Isochorismatase-like hydrolases"/>
    <property type="match status" value="1"/>
</dbReference>
<feature type="domain" description="Isochorismatase-like" evidence="8">
    <location>
        <begin position="14"/>
        <end position="178"/>
    </location>
</feature>
<comment type="pathway">
    <text evidence="5">Cofactor biosynthesis; nicotinate biosynthesis; nicotinate from nicotinamide: step 1/1.</text>
</comment>
<evidence type="ECO:0000256" key="3">
    <source>
        <dbReference type="ARBA" id="ARBA00022723"/>
    </source>
</evidence>
<dbReference type="RefSeq" id="WP_221244554.1">
    <property type="nucleotide sequence ID" value="NZ_CAXOVT010000008.1"/>
</dbReference>
<protein>
    <recommendedName>
        <fullName evidence="6">nicotinamidase</fullName>
        <ecNumber evidence="6">3.5.1.19</ecNumber>
    </recommendedName>
    <alternativeName>
        <fullName evidence="7">Nicotinamide deamidase</fullName>
    </alternativeName>
</protein>
<keyword evidence="4 9" id="KW-0378">Hydrolase</keyword>
<evidence type="ECO:0000256" key="5">
    <source>
        <dbReference type="ARBA" id="ARBA00037900"/>
    </source>
</evidence>
<evidence type="ECO:0000256" key="2">
    <source>
        <dbReference type="ARBA" id="ARBA00022642"/>
    </source>
</evidence>
<dbReference type="Proteomes" id="UP000529652">
    <property type="component" value="Unassembled WGS sequence"/>
</dbReference>
<comment type="caution">
    <text evidence="9">The sequence shown here is derived from an EMBL/GenBank/DDBJ whole genome shotgun (WGS) entry which is preliminary data.</text>
</comment>
<dbReference type="EMBL" id="JACHGM010000008">
    <property type="protein sequence ID" value="MBB5141681.1"/>
    <property type="molecule type" value="Genomic_DNA"/>
</dbReference>
<keyword evidence="2" id="KW-0662">Pyridine nucleotide biosynthesis</keyword>
<name>A0AB34Z3J4_BORAF</name>
<evidence type="ECO:0000256" key="6">
    <source>
        <dbReference type="ARBA" id="ARBA00039017"/>
    </source>
</evidence>
<dbReference type="InterPro" id="IPR000868">
    <property type="entry name" value="Isochorismatase-like_dom"/>
</dbReference>
<evidence type="ECO:0000256" key="7">
    <source>
        <dbReference type="ARBA" id="ARBA00043224"/>
    </source>
</evidence>
<dbReference type="InterPro" id="IPR036380">
    <property type="entry name" value="Isochorismatase-like_sf"/>
</dbReference>
<evidence type="ECO:0000313" key="9">
    <source>
        <dbReference type="EMBL" id="MBB5141681.1"/>
    </source>
</evidence>
<evidence type="ECO:0000259" key="8">
    <source>
        <dbReference type="Pfam" id="PF00857"/>
    </source>
</evidence>
<evidence type="ECO:0000256" key="1">
    <source>
        <dbReference type="ARBA" id="ARBA00006336"/>
    </source>
</evidence>
<dbReference type="PANTHER" id="PTHR11080:SF2">
    <property type="entry name" value="LD05707P"/>
    <property type="match status" value="1"/>
</dbReference>
<evidence type="ECO:0000256" key="4">
    <source>
        <dbReference type="ARBA" id="ARBA00022801"/>
    </source>
</evidence>
<dbReference type="GO" id="GO:0046872">
    <property type="term" value="F:metal ion binding"/>
    <property type="evidence" value="ECO:0007669"/>
    <property type="project" value="UniProtKB-KW"/>
</dbReference>
<dbReference type="Gene3D" id="3.40.50.850">
    <property type="entry name" value="Isochorismatase-like"/>
    <property type="match status" value="1"/>
</dbReference>
<evidence type="ECO:0000313" key="10">
    <source>
        <dbReference type="Proteomes" id="UP000529652"/>
    </source>
</evidence>
<sequence length="213" mass="24374">MPKEDFIFKITENSALILIDIQNDFLESGALPVPNSNEIIPLINQLQNYFKNIVATKDWHCKNHVSFLSNKNGGIWPNHCVQNTWGSEFPSSLNTRKIEKVFLKGKNQYYDSYSGFYDDCIKTKETGLNLYLKNNSINILFIAGLALDFCVKETILDAINLGFQVYLIIDATRSITPTPELIIRELKKFNVLTCFSKDILNSQNKLNLQKITK</sequence>
<comment type="similarity">
    <text evidence="1">Belongs to the isochorismatase family.</text>
</comment>